<feature type="repeat" description="WD" evidence="3">
    <location>
        <begin position="1033"/>
        <end position="1074"/>
    </location>
</feature>
<dbReference type="OrthoDB" id="163438at2759"/>
<dbReference type="Gene3D" id="3.40.50.300">
    <property type="entry name" value="P-loop containing nucleotide triphosphate hydrolases"/>
    <property type="match status" value="1"/>
</dbReference>
<dbReference type="InterPro" id="IPR007111">
    <property type="entry name" value="NACHT_NTPase"/>
</dbReference>
<dbReference type="PANTHER" id="PTHR22847:SF637">
    <property type="entry name" value="WD REPEAT DOMAIN 5B"/>
    <property type="match status" value="1"/>
</dbReference>
<sequence>DATCLPGTRQDVLKKIHGWVDDPSAEERVFYVTGMAGCGKSTIASTIFEQWKPLGSCAIYHYRRDEPSQHHRLVTALARQLANTGEAWLQEAIFESIRRNSDIEQKRLEDQFKMLLVNPLTGARGKPSTVLIVIDALDECHDTKYAEKFIELIHRHVSLLPTAVKFLVTSRPSDNLFRAFQSLAVARENLDSQQESLVTTDVKLLLEHKLTEIGKAHDLPRGWYDSNCVDVLARLSQGLFQWVSTAMIYCNEGSPKARLKTLLKSPSDFDGLDALYQQVLSTAFAATAKFRGVHALLLRTLGTLLAAPHSVSLDTLAYIYAEDKEIVANLTSLLAVPSSPVEPIRLMHASIGDFLTDLERCSETRWFVDLPYHHHSLALDCLRLMDRDLKYNICGLSDLTQSNYEIQHLVQKHVSQGLRYCARSWSHHLSAMGRGYGDAPPSTADVHVKFENFSQKQALQWLETMSLVGETQEAITMAKQAMRWVQVETFQPYLPRLWNDITRFVTEHFTAIAFGALHIYASALPTCPVETELWKRYNDDAMIRIFPGPRQQVWSPLLWTRSLQDWVSSVVLSPDGKTLASVSNDHIIRLWDAETGVLIGEPLTGHYDLVTCAVFSPDGKTLASGSRDGTVRLWNAETGSLIGEPLTGHPLWVLSVAFSPDSKSLASGCEDRTIRLWNAETGGLIAGPLRGHYSWVRYVIFSPDGKTLASGSDDATIRLWNAETGALMAEPLIGHSDRLSSVVFSPDGKTIVSGSNDKTIRLWNAETGAPIGEPLTGHDDQVTSVVISSDGKTLASGSYDYSVRLWNAETGALIGEPLTGHSFWVQCVVFSPDDKTLASASTDYTIRLWNVETGAPIGNPLTGHDQDVISLAFSLDGKTLASGSHDKTIRLWNVEMGALNTGPLLEYDSSTQCVAFSPDGKTLASGSYDGTIQLWNAETGALIVEPLRGHSGWARHVVFSPDGKTLASGSDDYTIRLWNAETGALMTEPLTGHSDQVSSVVFSPDGKTLASGSHDQTIRLWNAETGALIGEPLTGHSFWVKSVIFSPDGEILASGSHDNTTRLWNTKTGAPIGGLATGFDSEVTTVVFSPDGKALILEDVRSCDLNRAWSIEAVRGDTLSTAPSHKTGFPSSISVSYALSNEWVTYNDTQMAWLHLSTNEAEYGWRQTVRPFICGDKLAILDGGRLLWIVPTGKAPHRQSTL</sequence>
<dbReference type="PROSITE" id="PS50082">
    <property type="entry name" value="WD_REPEATS_2"/>
    <property type="match status" value="12"/>
</dbReference>
<dbReference type="InterPro" id="IPR019775">
    <property type="entry name" value="WD40_repeat_CS"/>
</dbReference>
<dbReference type="PANTHER" id="PTHR22847">
    <property type="entry name" value="WD40 REPEAT PROTEIN"/>
    <property type="match status" value="1"/>
</dbReference>
<feature type="domain" description="NACHT" evidence="4">
    <location>
        <begin position="28"/>
        <end position="173"/>
    </location>
</feature>
<accession>A0A0C3KP67</accession>
<feature type="repeat" description="WD" evidence="3">
    <location>
        <begin position="603"/>
        <end position="644"/>
    </location>
</feature>
<feature type="repeat" description="WD" evidence="3">
    <location>
        <begin position="990"/>
        <end position="1031"/>
    </location>
</feature>
<keyword evidence="1 3" id="KW-0853">WD repeat</keyword>
<dbReference type="PROSITE" id="PS50837">
    <property type="entry name" value="NACHT"/>
    <property type="match status" value="1"/>
</dbReference>
<dbReference type="PROSITE" id="PS00678">
    <property type="entry name" value="WD_REPEATS_1"/>
    <property type="match status" value="12"/>
</dbReference>
<organism evidence="5 6">
    <name type="scientific">Tulasnella calospora MUT 4182</name>
    <dbReference type="NCBI Taxonomy" id="1051891"/>
    <lineage>
        <taxon>Eukaryota</taxon>
        <taxon>Fungi</taxon>
        <taxon>Dikarya</taxon>
        <taxon>Basidiomycota</taxon>
        <taxon>Agaricomycotina</taxon>
        <taxon>Agaricomycetes</taxon>
        <taxon>Cantharellales</taxon>
        <taxon>Tulasnellaceae</taxon>
        <taxon>Tulasnella</taxon>
    </lineage>
</organism>
<feature type="repeat" description="WD" evidence="3">
    <location>
        <begin position="904"/>
        <end position="945"/>
    </location>
</feature>
<dbReference type="GO" id="GO:0005634">
    <property type="term" value="C:nucleus"/>
    <property type="evidence" value="ECO:0007669"/>
    <property type="project" value="TreeGrafter"/>
</dbReference>
<evidence type="ECO:0000313" key="5">
    <source>
        <dbReference type="EMBL" id="KIO23203.1"/>
    </source>
</evidence>
<evidence type="ECO:0000313" key="6">
    <source>
        <dbReference type="Proteomes" id="UP000054248"/>
    </source>
</evidence>
<dbReference type="InterPro" id="IPR036322">
    <property type="entry name" value="WD40_repeat_dom_sf"/>
</dbReference>
<feature type="repeat" description="WD" evidence="3">
    <location>
        <begin position="646"/>
        <end position="687"/>
    </location>
</feature>
<dbReference type="SUPFAM" id="SSF52540">
    <property type="entry name" value="P-loop containing nucleoside triphosphate hydrolases"/>
    <property type="match status" value="1"/>
</dbReference>
<keyword evidence="2" id="KW-0677">Repeat</keyword>
<feature type="repeat" description="WD" evidence="3">
    <location>
        <begin position="732"/>
        <end position="773"/>
    </location>
</feature>
<dbReference type="GO" id="GO:1990234">
    <property type="term" value="C:transferase complex"/>
    <property type="evidence" value="ECO:0007669"/>
    <property type="project" value="UniProtKB-ARBA"/>
</dbReference>
<dbReference type="AlphaFoldDB" id="A0A0C3KP67"/>
<reference evidence="6" key="2">
    <citation type="submission" date="2015-01" db="EMBL/GenBank/DDBJ databases">
        <title>Evolutionary Origins and Diversification of the Mycorrhizal Mutualists.</title>
        <authorList>
            <consortium name="DOE Joint Genome Institute"/>
            <consortium name="Mycorrhizal Genomics Consortium"/>
            <person name="Kohler A."/>
            <person name="Kuo A."/>
            <person name="Nagy L.G."/>
            <person name="Floudas D."/>
            <person name="Copeland A."/>
            <person name="Barry K.W."/>
            <person name="Cichocki N."/>
            <person name="Veneault-Fourrey C."/>
            <person name="LaButti K."/>
            <person name="Lindquist E.A."/>
            <person name="Lipzen A."/>
            <person name="Lundell T."/>
            <person name="Morin E."/>
            <person name="Murat C."/>
            <person name="Riley R."/>
            <person name="Ohm R."/>
            <person name="Sun H."/>
            <person name="Tunlid A."/>
            <person name="Henrissat B."/>
            <person name="Grigoriev I.V."/>
            <person name="Hibbett D.S."/>
            <person name="Martin F."/>
        </authorList>
    </citation>
    <scope>NUCLEOTIDE SEQUENCE [LARGE SCALE GENOMIC DNA]</scope>
    <source>
        <strain evidence="6">MUT 4182</strain>
    </source>
</reference>
<dbReference type="Proteomes" id="UP000054248">
    <property type="component" value="Unassembled WGS sequence"/>
</dbReference>
<gene>
    <name evidence="5" type="ORF">M407DRAFT_214944</name>
</gene>
<name>A0A0C3KP67_9AGAM</name>
<keyword evidence="6" id="KW-1185">Reference proteome</keyword>
<feature type="repeat" description="WD" evidence="3">
    <location>
        <begin position="775"/>
        <end position="816"/>
    </location>
</feature>
<feature type="repeat" description="WD" evidence="3">
    <location>
        <begin position="818"/>
        <end position="859"/>
    </location>
</feature>
<dbReference type="HOGENOM" id="CLU_000288_6_3_1"/>
<dbReference type="InterPro" id="IPR015943">
    <property type="entry name" value="WD40/YVTN_repeat-like_dom_sf"/>
</dbReference>
<feature type="repeat" description="WD" evidence="3">
    <location>
        <begin position="861"/>
        <end position="895"/>
    </location>
</feature>
<feature type="repeat" description="WD" evidence="3">
    <location>
        <begin position="689"/>
        <end position="730"/>
    </location>
</feature>
<dbReference type="InterPro" id="IPR027417">
    <property type="entry name" value="P-loop_NTPase"/>
</dbReference>
<dbReference type="InterPro" id="IPR001680">
    <property type="entry name" value="WD40_rpt"/>
</dbReference>
<dbReference type="InterPro" id="IPR020472">
    <property type="entry name" value="WD40_PAC1"/>
</dbReference>
<dbReference type="EMBL" id="KN823090">
    <property type="protein sequence ID" value="KIO23203.1"/>
    <property type="molecule type" value="Genomic_DNA"/>
</dbReference>
<dbReference type="PROSITE" id="PS50294">
    <property type="entry name" value="WD_REPEATS_REGION"/>
    <property type="match status" value="12"/>
</dbReference>
<dbReference type="Pfam" id="PF00400">
    <property type="entry name" value="WD40"/>
    <property type="match status" value="12"/>
</dbReference>
<dbReference type="CDD" id="cd00200">
    <property type="entry name" value="WD40"/>
    <property type="match status" value="2"/>
</dbReference>
<evidence type="ECO:0000256" key="1">
    <source>
        <dbReference type="ARBA" id="ARBA00022574"/>
    </source>
</evidence>
<dbReference type="STRING" id="1051891.A0A0C3KP67"/>
<evidence type="ECO:0000259" key="4">
    <source>
        <dbReference type="PROSITE" id="PS50837"/>
    </source>
</evidence>
<reference evidence="5 6" key="1">
    <citation type="submission" date="2014-04" db="EMBL/GenBank/DDBJ databases">
        <authorList>
            <consortium name="DOE Joint Genome Institute"/>
            <person name="Kuo A."/>
            <person name="Girlanda M."/>
            <person name="Perotto S."/>
            <person name="Kohler A."/>
            <person name="Nagy L.G."/>
            <person name="Floudas D."/>
            <person name="Copeland A."/>
            <person name="Barry K.W."/>
            <person name="Cichocki N."/>
            <person name="Veneault-Fourrey C."/>
            <person name="LaButti K."/>
            <person name="Lindquist E.A."/>
            <person name="Lipzen A."/>
            <person name="Lundell T."/>
            <person name="Morin E."/>
            <person name="Murat C."/>
            <person name="Sun H."/>
            <person name="Tunlid A."/>
            <person name="Henrissat B."/>
            <person name="Grigoriev I.V."/>
            <person name="Hibbett D.S."/>
            <person name="Martin F."/>
            <person name="Nordberg H.P."/>
            <person name="Cantor M.N."/>
            <person name="Hua S.X."/>
        </authorList>
    </citation>
    <scope>NUCLEOTIDE SEQUENCE [LARGE SCALE GENOMIC DNA]</scope>
    <source>
        <strain evidence="5 6">MUT 4182</strain>
    </source>
</reference>
<feature type="repeat" description="WD" evidence="3">
    <location>
        <begin position="947"/>
        <end position="988"/>
    </location>
</feature>
<dbReference type="Gene3D" id="2.130.10.10">
    <property type="entry name" value="YVTN repeat-like/Quinoprotein amine dehydrogenase"/>
    <property type="match status" value="4"/>
</dbReference>
<dbReference type="PRINTS" id="PR00320">
    <property type="entry name" value="GPROTEINBRPT"/>
</dbReference>
<evidence type="ECO:0000256" key="2">
    <source>
        <dbReference type="ARBA" id="ARBA00022737"/>
    </source>
</evidence>
<proteinExistence type="predicted"/>
<dbReference type="SMART" id="SM00320">
    <property type="entry name" value="WD40"/>
    <property type="match status" value="12"/>
</dbReference>
<protein>
    <recommendedName>
        <fullName evidence="4">NACHT domain-containing protein</fullName>
    </recommendedName>
</protein>
<feature type="non-terminal residue" evidence="5">
    <location>
        <position position="1"/>
    </location>
</feature>
<dbReference type="Pfam" id="PF24883">
    <property type="entry name" value="NPHP3_N"/>
    <property type="match status" value="1"/>
</dbReference>
<dbReference type="SUPFAM" id="SSF50978">
    <property type="entry name" value="WD40 repeat-like"/>
    <property type="match status" value="2"/>
</dbReference>
<evidence type="ECO:0000256" key="3">
    <source>
        <dbReference type="PROSITE-ProRule" id="PRU00221"/>
    </source>
</evidence>
<feature type="repeat" description="WD" evidence="3">
    <location>
        <begin position="560"/>
        <end position="601"/>
    </location>
</feature>
<dbReference type="InterPro" id="IPR056884">
    <property type="entry name" value="NPHP3-like_N"/>
</dbReference>